<dbReference type="RefSeq" id="WP_200311990.1">
    <property type="nucleotide sequence ID" value="NZ_JAENIM010000042.1"/>
</dbReference>
<name>A0A8J7MFS5_9BACT</name>
<keyword evidence="3" id="KW-1185">Reference proteome</keyword>
<feature type="transmembrane region" description="Helical" evidence="1">
    <location>
        <begin position="6"/>
        <end position="28"/>
    </location>
</feature>
<protein>
    <submittedName>
        <fullName evidence="2">Uncharacterized protein</fullName>
    </submittedName>
</protein>
<organism evidence="2 3">
    <name type="scientific">Persicirhabdus sediminis</name>
    <dbReference type="NCBI Taxonomy" id="454144"/>
    <lineage>
        <taxon>Bacteria</taxon>
        <taxon>Pseudomonadati</taxon>
        <taxon>Verrucomicrobiota</taxon>
        <taxon>Verrucomicrobiia</taxon>
        <taxon>Verrucomicrobiales</taxon>
        <taxon>Verrucomicrobiaceae</taxon>
        <taxon>Persicirhabdus</taxon>
    </lineage>
</organism>
<gene>
    <name evidence="2" type="ORF">JIN82_12520</name>
</gene>
<feature type="transmembrane region" description="Helical" evidence="1">
    <location>
        <begin position="48"/>
        <end position="66"/>
    </location>
</feature>
<dbReference type="AlphaFoldDB" id="A0A8J7MFS5"/>
<keyword evidence="1" id="KW-1133">Transmembrane helix</keyword>
<proteinExistence type="predicted"/>
<dbReference type="EMBL" id="JAENIM010000042">
    <property type="protein sequence ID" value="MBK1791977.1"/>
    <property type="molecule type" value="Genomic_DNA"/>
</dbReference>
<sequence>MLVIDIFFVVVVDFLFWTVFSLIGHVFVRIVTLNKVKLDWGKESGSEALMSVVIGIFVLLAIILMMY</sequence>
<accession>A0A8J7MFS5</accession>
<dbReference type="Proteomes" id="UP000624703">
    <property type="component" value="Unassembled WGS sequence"/>
</dbReference>
<evidence type="ECO:0000313" key="3">
    <source>
        <dbReference type="Proteomes" id="UP000624703"/>
    </source>
</evidence>
<keyword evidence="1" id="KW-0472">Membrane</keyword>
<evidence type="ECO:0000256" key="1">
    <source>
        <dbReference type="SAM" id="Phobius"/>
    </source>
</evidence>
<keyword evidence="1" id="KW-0812">Transmembrane</keyword>
<comment type="caution">
    <text evidence="2">The sequence shown here is derived from an EMBL/GenBank/DDBJ whole genome shotgun (WGS) entry which is preliminary data.</text>
</comment>
<evidence type="ECO:0000313" key="2">
    <source>
        <dbReference type="EMBL" id="MBK1791977.1"/>
    </source>
</evidence>
<reference evidence="2" key="1">
    <citation type="submission" date="2021-01" db="EMBL/GenBank/DDBJ databases">
        <title>Modified the classification status of verrucomicrobia.</title>
        <authorList>
            <person name="Feng X."/>
        </authorList>
    </citation>
    <scope>NUCLEOTIDE SEQUENCE</scope>
    <source>
        <strain evidence="2">_KCTC 22039</strain>
    </source>
</reference>